<gene>
    <name evidence="2" type="ORF">BG53_08220</name>
</gene>
<name>A0A9W5RYZ6_9BACL</name>
<feature type="domain" description="Bypass of forespore C C-terminal" evidence="1">
    <location>
        <begin position="102"/>
        <end position="178"/>
    </location>
</feature>
<accession>A0A9W5RYZ6</accession>
<dbReference type="RefSeq" id="WP_190287531.1">
    <property type="nucleotide sequence ID" value="NZ_KK082183.1"/>
</dbReference>
<keyword evidence="3" id="KW-1185">Reference proteome</keyword>
<dbReference type="AlphaFoldDB" id="A0A9W5RYZ6"/>
<feature type="non-terminal residue" evidence="2">
    <location>
        <position position="1"/>
    </location>
</feature>
<evidence type="ECO:0000313" key="3">
    <source>
        <dbReference type="Proteomes" id="UP000053750"/>
    </source>
</evidence>
<dbReference type="EMBL" id="JFHU01000221">
    <property type="protein sequence ID" value="EXX85534.1"/>
    <property type="molecule type" value="Genomic_DNA"/>
</dbReference>
<dbReference type="Gene3D" id="3.30.70.1740">
    <property type="entry name" value="Bypass-of-forespore C, C-terminal domain"/>
    <property type="match status" value="1"/>
</dbReference>
<organism evidence="2 3">
    <name type="scientific">Paenibacillus darwinianus</name>
    <dbReference type="NCBI Taxonomy" id="1380763"/>
    <lineage>
        <taxon>Bacteria</taxon>
        <taxon>Bacillati</taxon>
        <taxon>Bacillota</taxon>
        <taxon>Bacilli</taxon>
        <taxon>Bacillales</taxon>
        <taxon>Paenibacillaceae</taxon>
        <taxon>Paenibacillus</taxon>
    </lineage>
</organism>
<dbReference type="InterPro" id="IPR038117">
    <property type="entry name" value="BofC_C_sf"/>
</dbReference>
<proteinExistence type="predicted"/>
<dbReference type="Proteomes" id="UP000053750">
    <property type="component" value="Unassembled WGS sequence"/>
</dbReference>
<protein>
    <recommendedName>
        <fullName evidence="1">Bypass of forespore C C-terminal domain-containing protein</fullName>
    </recommendedName>
</protein>
<dbReference type="Pfam" id="PF08955">
    <property type="entry name" value="BofC_C"/>
    <property type="match status" value="1"/>
</dbReference>
<evidence type="ECO:0000259" key="1">
    <source>
        <dbReference type="Pfam" id="PF08955"/>
    </source>
</evidence>
<dbReference type="InterPro" id="IPR015050">
    <property type="entry name" value="BofC_C"/>
</dbReference>
<reference evidence="2 3" key="1">
    <citation type="submission" date="2014-02" db="EMBL/GenBank/DDBJ databases">
        <title>Genome sequence of Paenibacillus darwinianus reveals adaptive mechanisms for survival in Antarctic soils.</title>
        <authorList>
            <person name="Dsouza M."/>
            <person name="Taylor M.W."/>
            <person name="Turner S.J."/>
            <person name="Aislabie J."/>
        </authorList>
    </citation>
    <scope>NUCLEOTIDE SEQUENCE [LARGE SCALE GENOMIC DNA]</scope>
    <source>
        <strain evidence="2 3">CE1</strain>
    </source>
</reference>
<evidence type="ECO:0000313" key="2">
    <source>
        <dbReference type="EMBL" id="EXX85534.1"/>
    </source>
</evidence>
<sequence length="193" mass="21026">VEAAASGAAGADAAAQRVYSSGVRSVEATAERSSTPQSVIETLRTSKDPLPVRLRRIYLCGEETRSLGVISAKRTISLLQEHPGWTAVMDPDGTVALEERIDDLSPACKESAVFGVDKEGNLSLFDGPPERNKVLRTFFQLDVTYMESSLPPGRIDALERGIRVTDVDEFNSVLSSFADYALEESRKVMKPTF</sequence>
<comment type="caution">
    <text evidence="2">The sequence shown here is derived from an EMBL/GenBank/DDBJ whole genome shotgun (WGS) entry which is preliminary data.</text>
</comment>